<dbReference type="UniPathway" id="UPA00060">
    <property type="reaction ID" value="UER00142"/>
</dbReference>
<feature type="binding site" evidence="2">
    <location>
        <position position="46"/>
    </location>
    <ligand>
        <name>Mg(2+)</name>
        <dbReference type="ChEBI" id="CHEBI:18420"/>
        <label>4</label>
    </ligand>
</feature>
<keyword evidence="2" id="KW-0460">Magnesium</keyword>
<evidence type="ECO:0000256" key="2">
    <source>
        <dbReference type="HAMAP-Rule" id="MF_02128"/>
    </source>
</evidence>
<comment type="similarity">
    <text evidence="2">Belongs to the thiamine-monophosphate kinase family.</text>
</comment>
<organism evidence="4 5">
    <name type="scientific">Candidatus Symbiobacter mobilis CR</name>
    <dbReference type="NCBI Taxonomy" id="946483"/>
    <lineage>
        <taxon>Bacteria</taxon>
        <taxon>Pseudomonadati</taxon>
        <taxon>Pseudomonadota</taxon>
        <taxon>Betaproteobacteria</taxon>
        <taxon>Burkholderiales</taxon>
        <taxon>Comamonadaceae</taxon>
    </lineage>
</organism>
<dbReference type="Gene3D" id="3.30.1330.10">
    <property type="entry name" value="PurM-like, N-terminal domain"/>
    <property type="match status" value="1"/>
</dbReference>
<protein>
    <recommendedName>
        <fullName evidence="2">Thiamine-monophosphate kinase</fullName>
        <shortName evidence="2">TMP kinase</shortName>
        <shortName evidence="2">Thiamine-phosphate kinase</shortName>
        <ecNumber evidence="2">2.7.4.16</ecNumber>
    </recommendedName>
</protein>
<dbReference type="GO" id="GO:0009228">
    <property type="term" value="P:thiamine biosynthetic process"/>
    <property type="evidence" value="ECO:0007669"/>
    <property type="project" value="UniProtKB-KW"/>
</dbReference>
<feature type="binding site" evidence="2">
    <location>
        <position position="76"/>
    </location>
    <ligand>
        <name>Mg(2+)</name>
        <dbReference type="ChEBI" id="CHEBI:18420"/>
        <label>2</label>
    </ligand>
</feature>
<sequence>MTRCPALGEFGLIERYFRRPVRRAALGGGDDCALLRPRAGYELAVSSDMLVAGRHFFDDVDPFRLGHKALAVNLSDLAACGAQPLAFTLAIALPEAREAWLAPLADGIAALADATDCDWIGGDTTKGPLNLCVTVFGDIPLAEGCSQALLRSGARAGDTVYVSGTLGDARLALEALQGKRELPAQVLRWARDRLEMPPPRGLGRGIAWRCDCGHRSERRIGRRSGPHPGGIGVGAVIDVDAVAARVGIRTVFPEWVQPLLQWREWALSGGDDYELLFTAPPACAASVTQAAAVAQTPVFPIGRIEAEPGVRWVDSDGRAVLHHHDSYDHFA</sequence>
<dbReference type="PATRIC" id="fig|946483.4.peg.305"/>
<feature type="binding site" evidence="2">
    <location>
        <position position="47"/>
    </location>
    <ligand>
        <name>Mg(2+)</name>
        <dbReference type="ChEBI" id="CHEBI:18420"/>
        <label>1</label>
    </ligand>
</feature>
<dbReference type="Gene3D" id="3.90.650.10">
    <property type="entry name" value="PurM-like C-terminal domain"/>
    <property type="match status" value="2"/>
</dbReference>
<feature type="binding site" evidence="2">
    <location>
        <position position="48"/>
    </location>
    <ligand>
        <name>Mg(2+)</name>
        <dbReference type="ChEBI" id="CHEBI:18420"/>
        <label>1</label>
    </ligand>
</feature>
<comment type="catalytic activity">
    <reaction evidence="2">
        <text>thiamine phosphate + ATP = thiamine diphosphate + ADP</text>
        <dbReference type="Rhea" id="RHEA:15913"/>
        <dbReference type="ChEBI" id="CHEBI:30616"/>
        <dbReference type="ChEBI" id="CHEBI:37575"/>
        <dbReference type="ChEBI" id="CHEBI:58937"/>
        <dbReference type="ChEBI" id="CHEBI:456216"/>
        <dbReference type="EC" id="2.7.4.16"/>
    </reaction>
</comment>
<dbReference type="SUPFAM" id="SSF56042">
    <property type="entry name" value="PurM C-terminal domain-like"/>
    <property type="match status" value="1"/>
</dbReference>
<dbReference type="EMBL" id="CP004885">
    <property type="protein sequence ID" value="AGX86429.1"/>
    <property type="molecule type" value="Genomic_DNA"/>
</dbReference>
<feature type="binding site" evidence="2">
    <location>
        <position position="123"/>
    </location>
    <ligand>
        <name>Mg(2+)</name>
        <dbReference type="ChEBI" id="CHEBI:18420"/>
        <label>1</label>
    </ligand>
</feature>
<dbReference type="GO" id="GO:0000287">
    <property type="term" value="F:magnesium ion binding"/>
    <property type="evidence" value="ECO:0007669"/>
    <property type="project" value="UniProtKB-UniRule"/>
</dbReference>
<dbReference type="GO" id="GO:0009229">
    <property type="term" value="P:thiamine diphosphate biosynthetic process"/>
    <property type="evidence" value="ECO:0007669"/>
    <property type="project" value="UniProtKB-UniRule"/>
</dbReference>
<keyword evidence="2" id="KW-0547">Nucleotide-binding</keyword>
<dbReference type="CDD" id="cd02194">
    <property type="entry name" value="ThiL"/>
    <property type="match status" value="1"/>
</dbReference>
<keyword evidence="2" id="KW-0067">ATP-binding</keyword>
<feature type="binding site" evidence="2">
    <location>
        <position position="151"/>
    </location>
    <ligand>
        <name>ATP</name>
        <dbReference type="ChEBI" id="CHEBI:30616"/>
    </ligand>
</feature>
<feature type="binding site" evidence="2">
    <location>
        <position position="327"/>
    </location>
    <ligand>
        <name>substrate</name>
    </ligand>
</feature>
<gene>
    <name evidence="2 4" type="primary">thiL</name>
    <name evidence="4" type="ORF">Cenrod_0305</name>
</gene>
<accession>U5N8D6</accession>
<keyword evidence="2" id="KW-0808">Transferase</keyword>
<dbReference type="Proteomes" id="UP000017184">
    <property type="component" value="Chromosome"/>
</dbReference>
<keyword evidence="5" id="KW-1185">Reference proteome</keyword>
<keyword evidence="2 4" id="KW-0418">Kinase</keyword>
<evidence type="ECO:0000313" key="4">
    <source>
        <dbReference type="EMBL" id="AGX86429.1"/>
    </source>
</evidence>
<evidence type="ECO:0000256" key="1">
    <source>
        <dbReference type="ARBA" id="ARBA00022977"/>
    </source>
</evidence>
<feature type="binding site" evidence="2">
    <location>
        <position position="271"/>
    </location>
    <ligand>
        <name>substrate</name>
    </ligand>
</feature>
<feature type="binding site" evidence="2">
    <location>
        <position position="55"/>
    </location>
    <ligand>
        <name>substrate</name>
    </ligand>
</feature>
<name>U5N8D6_9BURK</name>
<dbReference type="AlphaFoldDB" id="U5N8D6"/>
<dbReference type="PANTHER" id="PTHR30270:SF0">
    <property type="entry name" value="THIAMINE-MONOPHOSPHATE KINASE"/>
    <property type="match status" value="1"/>
</dbReference>
<evidence type="ECO:0000313" key="5">
    <source>
        <dbReference type="Proteomes" id="UP000017184"/>
    </source>
</evidence>
<feature type="binding site" evidence="2">
    <location>
        <position position="76"/>
    </location>
    <ligand>
        <name>Mg(2+)</name>
        <dbReference type="ChEBI" id="CHEBI:18420"/>
        <label>4</label>
    </ligand>
</feature>
<dbReference type="InterPro" id="IPR006283">
    <property type="entry name" value="ThiL-like"/>
</dbReference>
<keyword evidence="1 2" id="KW-0784">Thiamine biosynthesis</keyword>
<reference evidence="4 5" key="1">
    <citation type="journal article" date="2013" name="Genome Biol.">
        <title>Genomic analysis reveals key aspects of prokaryotic symbiosis in the phototrophic consortium "Chlorochromatium aggregatum".</title>
        <authorList>
            <person name="Liu Z."/>
            <person name="Muller J."/>
            <person name="Li T."/>
            <person name="Alvey R.M."/>
            <person name="Vogl K."/>
            <person name="Frigaard N.U."/>
            <person name="Rockwell N.C."/>
            <person name="Boyd E.S."/>
            <person name="Tomsho L.P."/>
            <person name="Schuster S.C."/>
            <person name="Henke P."/>
            <person name="Rohde M."/>
            <person name="Overmann J."/>
            <person name="Bryant D.A."/>
        </authorList>
    </citation>
    <scope>NUCLEOTIDE SEQUENCE [LARGE SCALE GENOMIC DNA]</scope>
    <source>
        <strain evidence="4">CR</strain>
    </source>
</reference>
<comment type="function">
    <text evidence="2">Catalyzes the ATP-dependent phosphorylation of thiamine-monophosphate (TMP) to form thiamine-pyrophosphate (TPP), the active form of vitamin B1.</text>
</comment>
<dbReference type="PIRSF" id="PIRSF005303">
    <property type="entry name" value="Thiam_monoph_kin"/>
    <property type="match status" value="1"/>
</dbReference>
<dbReference type="STRING" id="946483.Cenrod_0305"/>
<evidence type="ECO:0000259" key="3">
    <source>
        <dbReference type="Pfam" id="PF00586"/>
    </source>
</evidence>
<feature type="binding site" evidence="2">
    <location>
        <begin position="122"/>
        <end position="123"/>
    </location>
    <ligand>
        <name>ATP</name>
        <dbReference type="ChEBI" id="CHEBI:30616"/>
    </ligand>
</feature>
<keyword evidence="2" id="KW-0479">Metal-binding</keyword>
<dbReference type="HOGENOM" id="CLU_046964_3_0_4"/>
<dbReference type="KEGG" id="cbx:Cenrod_0305"/>
<comment type="pathway">
    <text evidence="2">Cofactor biosynthesis; thiamine diphosphate biosynthesis; thiamine diphosphate from thiamine phosphate: step 1/1.</text>
</comment>
<dbReference type="SUPFAM" id="SSF55326">
    <property type="entry name" value="PurM N-terminal domain-like"/>
    <property type="match status" value="1"/>
</dbReference>
<dbReference type="EC" id="2.7.4.16" evidence="2"/>
<dbReference type="InterPro" id="IPR036921">
    <property type="entry name" value="PurM-like_N_sf"/>
</dbReference>
<comment type="caution">
    <text evidence="2">Lacks conserved residue(s) required for the propagation of feature annotation.</text>
</comment>
<dbReference type="PANTHER" id="PTHR30270">
    <property type="entry name" value="THIAMINE-MONOPHOSPHATE KINASE"/>
    <property type="match status" value="1"/>
</dbReference>
<dbReference type="GO" id="GO:0009030">
    <property type="term" value="F:thiamine-phosphate kinase activity"/>
    <property type="evidence" value="ECO:0007669"/>
    <property type="project" value="UniProtKB-UniRule"/>
</dbReference>
<comment type="miscellaneous">
    <text evidence="2">Reaction mechanism of ThiL seems to utilize a direct, inline transfer of the gamma-phosphate of ATP to TMP rather than a phosphorylated enzyme intermediate.</text>
</comment>
<feature type="binding site" evidence="2">
    <location>
        <position position="31"/>
    </location>
    <ligand>
        <name>Mg(2+)</name>
        <dbReference type="ChEBI" id="CHEBI:18420"/>
        <label>4</label>
    </ligand>
</feature>
<feature type="binding site" evidence="2">
    <location>
        <position position="76"/>
    </location>
    <ligand>
        <name>Mg(2+)</name>
        <dbReference type="ChEBI" id="CHEBI:18420"/>
        <label>3</label>
    </ligand>
</feature>
<dbReference type="Pfam" id="PF00586">
    <property type="entry name" value="AIRS"/>
    <property type="match status" value="1"/>
</dbReference>
<dbReference type="InterPro" id="IPR036676">
    <property type="entry name" value="PurM-like_C_sf"/>
</dbReference>
<dbReference type="HAMAP" id="MF_02128">
    <property type="entry name" value="TMP_kinase"/>
    <property type="match status" value="1"/>
</dbReference>
<dbReference type="InterPro" id="IPR016188">
    <property type="entry name" value="PurM-like_N"/>
</dbReference>
<feature type="domain" description="PurM-like N-terminal" evidence="3">
    <location>
        <begin position="29"/>
        <end position="137"/>
    </location>
</feature>
<proteinExistence type="inferred from homology"/>
<feature type="binding site" evidence="2">
    <location>
        <position position="31"/>
    </location>
    <ligand>
        <name>Mg(2+)</name>
        <dbReference type="ChEBI" id="CHEBI:18420"/>
        <label>3</label>
    </ligand>
</feature>
<dbReference type="GO" id="GO:0005524">
    <property type="term" value="F:ATP binding"/>
    <property type="evidence" value="ECO:0007669"/>
    <property type="project" value="UniProtKB-UniRule"/>
</dbReference>
<feature type="binding site" evidence="2">
    <location>
        <position position="48"/>
    </location>
    <ligand>
        <name>Mg(2+)</name>
        <dbReference type="ChEBI" id="CHEBI:18420"/>
        <label>2</label>
    </ligand>
</feature>
<feature type="binding site" evidence="2">
    <location>
        <position position="211"/>
    </location>
    <ligand>
        <name>Mg(2+)</name>
        <dbReference type="ChEBI" id="CHEBI:18420"/>
        <label>3</label>
    </ligand>
</feature>
<dbReference type="eggNOG" id="COG0611">
    <property type="taxonomic scope" value="Bacteria"/>
</dbReference>